<dbReference type="InterPro" id="IPR012902">
    <property type="entry name" value="N_methyl_site"/>
</dbReference>
<dbReference type="STRING" id="1802315.A3F51_00955"/>
<proteinExistence type="predicted"/>
<dbReference type="PANTHER" id="PTHR30093">
    <property type="entry name" value="GENERAL SECRETION PATHWAY PROTEIN G"/>
    <property type="match status" value="1"/>
</dbReference>
<feature type="transmembrane region" description="Helical" evidence="1">
    <location>
        <begin position="46"/>
        <end position="69"/>
    </location>
</feature>
<dbReference type="PANTHER" id="PTHR30093:SF2">
    <property type="entry name" value="TYPE II SECRETION SYSTEM PROTEIN H"/>
    <property type="match status" value="1"/>
</dbReference>
<dbReference type="PROSITE" id="PS00409">
    <property type="entry name" value="PROKAR_NTER_METHYL"/>
    <property type="match status" value="1"/>
</dbReference>
<accession>A0A1G2MZ67</accession>
<dbReference type="Proteomes" id="UP000178089">
    <property type="component" value="Unassembled WGS sequence"/>
</dbReference>
<dbReference type="Pfam" id="PF07963">
    <property type="entry name" value="N_methyl"/>
    <property type="match status" value="1"/>
</dbReference>
<comment type="caution">
    <text evidence="2">The sequence shown here is derived from an EMBL/GenBank/DDBJ whole genome shotgun (WGS) entry which is preliminary data.</text>
</comment>
<dbReference type="EMBL" id="MHRT01000005">
    <property type="protein sequence ID" value="OHA29167.1"/>
    <property type="molecule type" value="Genomic_DNA"/>
</dbReference>
<sequence length="192" mass="21098">MNTHKVSFRRIAYPPKIRSVAKFHYKRISKHALKAYIPRMVRSAGFTLIEILVVIGIIAILAAVVLVAVNPSRQFKLARDSQRTSNVNAILNAIHQNISEHKGSFVCNGVVRAIPSVATLMESSDTPDDPKDVASCLVPDYLSALPFDPSIVGAHFVSITDYNTGYEFFRDDNGRITASSTGELIPTISVTR</sequence>
<organism evidence="2 3">
    <name type="scientific">Candidatus Taylorbacteria bacterium RIFCSPHIGHO2_12_FULL_45_16</name>
    <dbReference type="NCBI Taxonomy" id="1802315"/>
    <lineage>
        <taxon>Bacteria</taxon>
        <taxon>Candidatus Tayloriibacteriota</taxon>
    </lineage>
</organism>
<evidence type="ECO:0000256" key="1">
    <source>
        <dbReference type="SAM" id="Phobius"/>
    </source>
</evidence>
<keyword evidence="1" id="KW-0812">Transmembrane</keyword>
<keyword evidence="1" id="KW-0472">Membrane</keyword>
<dbReference type="SUPFAM" id="SSF54523">
    <property type="entry name" value="Pili subunits"/>
    <property type="match status" value="1"/>
</dbReference>
<reference evidence="2 3" key="1">
    <citation type="journal article" date="2016" name="Nat. Commun.">
        <title>Thousands of microbial genomes shed light on interconnected biogeochemical processes in an aquifer system.</title>
        <authorList>
            <person name="Anantharaman K."/>
            <person name="Brown C.T."/>
            <person name="Hug L.A."/>
            <person name="Sharon I."/>
            <person name="Castelle C.J."/>
            <person name="Probst A.J."/>
            <person name="Thomas B.C."/>
            <person name="Singh A."/>
            <person name="Wilkins M.J."/>
            <person name="Karaoz U."/>
            <person name="Brodie E.L."/>
            <person name="Williams K.H."/>
            <person name="Hubbard S.S."/>
            <person name="Banfield J.F."/>
        </authorList>
    </citation>
    <scope>NUCLEOTIDE SEQUENCE [LARGE SCALE GENOMIC DNA]</scope>
</reference>
<evidence type="ECO:0008006" key="4">
    <source>
        <dbReference type="Google" id="ProtNLM"/>
    </source>
</evidence>
<evidence type="ECO:0000313" key="2">
    <source>
        <dbReference type="EMBL" id="OHA29167.1"/>
    </source>
</evidence>
<protein>
    <recommendedName>
        <fullName evidence="4">Type II secretion system protein GspG C-terminal domain-containing protein</fullName>
    </recommendedName>
</protein>
<dbReference type="Gene3D" id="3.30.700.10">
    <property type="entry name" value="Glycoprotein, Type 4 Pilin"/>
    <property type="match status" value="1"/>
</dbReference>
<dbReference type="AlphaFoldDB" id="A0A1G2MZ67"/>
<keyword evidence="1" id="KW-1133">Transmembrane helix</keyword>
<dbReference type="InterPro" id="IPR045584">
    <property type="entry name" value="Pilin-like"/>
</dbReference>
<dbReference type="NCBIfam" id="TIGR02532">
    <property type="entry name" value="IV_pilin_GFxxxE"/>
    <property type="match status" value="1"/>
</dbReference>
<evidence type="ECO:0000313" key="3">
    <source>
        <dbReference type="Proteomes" id="UP000178089"/>
    </source>
</evidence>
<gene>
    <name evidence="2" type="ORF">A3F51_00955</name>
</gene>
<name>A0A1G2MZ67_9BACT</name>